<name>A0A5C5RRW3_9ACTN</name>
<dbReference type="PANTHER" id="PTHR43798:SF33">
    <property type="entry name" value="HYDROLASE, PUTATIVE (AFU_ORTHOLOGUE AFUA_2G14860)-RELATED"/>
    <property type="match status" value="1"/>
</dbReference>
<dbReference type="GO" id="GO:0016787">
    <property type="term" value="F:hydrolase activity"/>
    <property type="evidence" value="ECO:0007669"/>
    <property type="project" value="UniProtKB-KW"/>
</dbReference>
<proteinExistence type="predicted"/>
<dbReference type="SUPFAM" id="SSF53474">
    <property type="entry name" value="alpha/beta-Hydrolases"/>
    <property type="match status" value="1"/>
</dbReference>
<sequence>MPEVRVPAGRIHYEELGDGPPVVLLHGLLMDHTVWKEVLPLLPRGHRYVLPDLPLGAHPVPLDADADLSNDGIAHLIADFLDALDLRGVTLVHSDWGGGLLLTALGRDERIGRLVILPSTAFDNFPPGLPGKVATVAVRLPGLSLGLRAMRIGAVRRLPLLFGRMARHIPDVTMRAWTEPAITNPLIRRDLLKHARAPYDRADLTRRTEALRAFAGPALILWSTDGSVMPRDHGRRLAEILPLGRLVELDDCYVLSMLDRPDVVAAELAGFLADSSPARHD</sequence>
<organism evidence="2 3">
    <name type="scientific">Tsukamurella sputi</name>
    <dbReference type="NCBI Taxonomy" id="2591848"/>
    <lineage>
        <taxon>Bacteria</taxon>
        <taxon>Bacillati</taxon>
        <taxon>Actinomycetota</taxon>
        <taxon>Actinomycetes</taxon>
        <taxon>Mycobacteriales</taxon>
        <taxon>Tsukamurellaceae</taxon>
        <taxon>Tsukamurella</taxon>
    </lineage>
</organism>
<keyword evidence="3" id="KW-1185">Reference proteome</keyword>
<dbReference type="EMBL" id="VIGV01000002">
    <property type="protein sequence ID" value="TWS25454.1"/>
    <property type="molecule type" value="Genomic_DNA"/>
</dbReference>
<comment type="caution">
    <text evidence="2">The sequence shown here is derived from an EMBL/GenBank/DDBJ whole genome shotgun (WGS) entry which is preliminary data.</text>
</comment>
<dbReference type="Gene3D" id="3.40.50.1820">
    <property type="entry name" value="alpha/beta hydrolase"/>
    <property type="match status" value="1"/>
</dbReference>
<accession>A0A5C5RRW3</accession>
<gene>
    <name evidence="2" type="ORF">FK268_07920</name>
</gene>
<dbReference type="Pfam" id="PF00561">
    <property type="entry name" value="Abhydrolase_1"/>
    <property type="match status" value="1"/>
</dbReference>
<evidence type="ECO:0000313" key="2">
    <source>
        <dbReference type="EMBL" id="TWS25454.1"/>
    </source>
</evidence>
<dbReference type="InterPro" id="IPR029058">
    <property type="entry name" value="AB_hydrolase_fold"/>
</dbReference>
<dbReference type="InterPro" id="IPR050266">
    <property type="entry name" value="AB_hydrolase_sf"/>
</dbReference>
<dbReference type="PANTHER" id="PTHR43798">
    <property type="entry name" value="MONOACYLGLYCEROL LIPASE"/>
    <property type="match status" value="1"/>
</dbReference>
<feature type="domain" description="AB hydrolase-1" evidence="1">
    <location>
        <begin position="20"/>
        <end position="260"/>
    </location>
</feature>
<evidence type="ECO:0000259" key="1">
    <source>
        <dbReference type="Pfam" id="PF00561"/>
    </source>
</evidence>
<evidence type="ECO:0000313" key="3">
    <source>
        <dbReference type="Proteomes" id="UP000319792"/>
    </source>
</evidence>
<dbReference type="Proteomes" id="UP000319792">
    <property type="component" value="Unassembled WGS sequence"/>
</dbReference>
<dbReference type="InterPro" id="IPR000073">
    <property type="entry name" value="AB_hydrolase_1"/>
</dbReference>
<protein>
    <submittedName>
        <fullName evidence="2">Alpha/beta hydrolase</fullName>
    </submittedName>
</protein>
<dbReference type="OrthoDB" id="3400345at2"/>
<dbReference type="RefSeq" id="WP_146433455.1">
    <property type="nucleotide sequence ID" value="NZ_VIGV01000002.1"/>
</dbReference>
<dbReference type="GO" id="GO:0016020">
    <property type="term" value="C:membrane"/>
    <property type="evidence" value="ECO:0007669"/>
    <property type="project" value="TreeGrafter"/>
</dbReference>
<dbReference type="AlphaFoldDB" id="A0A5C5RRW3"/>
<reference evidence="2 3" key="1">
    <citation type="submission" date="2019-08" db="EMBL/GenBank/DDBJ databases">
        <title>Tsukamurella conjunctivitidis sp. nov., Tsukamurella assacharolytica sp. nov. and Tsukamurella sputae sp. nov. isolated from patients with conjunctivitis, bacteraemia (lymphoma) and respiratory infection (sputum) in Hong Kong.</title>
        <authorList>
            <person name="Fok K.M.N."/>
            <person name="Fong J.Y.H."/>
        </authorList>
    </citation>
    <scope>NUCLEOTIDE SEQUENCE [LARGE SCALE GENOMIC DNA]</scope>
    <source>
        <strain evidence="2 3">HKU70</strain>
    </source>
</reference>
<keyword evidence="2" id="KW-0378">Hydrolase</keyword>